<protein>
    <submittedName>
        <fullName evidence="1">Uncharacterized protein</fullName>
    </submittedName>
</protein>
<dbReference type="Pfam" id="PF08310">
    <property type="entry name" value="LGFP"/>
    <property type="match status" value="1"/>
</dbReference>
<organism evidence="1 2">
    <name type="scientific">Melanomma pulvis-pyrius CBS 109.77</name>
    <dbReference type="NCBI Taxonomy" id="1314802"/>
    <lineage>
        <taxon>Eukaryota</taxon>
        <taxon>Fungi</taxon>
        <taxon>Dikarya</taxon>
        <taxon>Ascomycota</taxon>
        <taxon>Pezizomycotina</taxon>
        <taxon>Dothideomycetes</taxon>
        <taxon>Pleosporomycetidae</taxon>
        <taxon>Pleosporales</taxon>
        <taxon>Melanommataceae</taxon>
        <taxon>Melanomma</taxon>
    </lineage>
</organism>
<name>A0A6A6XG84_9PLEO</name>
<reference evidence="1" key="1">
    <citation type="journal article" date="2020" name="Stud. Mycol.">
        <title>101 Dothideomycetes genomes: a test case for predicting lifestyles and emergence of pathogens.</title>
        <authorList>
            <person name="Haridas S."/>
            <person name="Albert R."/>
            <person name="Binder M."/>
            <person name="Bloem J."/>
            <person name="Labutti K."/>
            <person name="Salamov A."/>
            <person name="Andreopoulos B."/>
            <person name="Baker S."/>
            <person name="Barry K."/>
            <person name="Bills G."/>
            <person name="Bluhm B."/>
            <person name="Cannon C."/>
            <person name="Castanera R."/>
            <person name="Culley D."/>
            <person name="Daum C."/>
            <person name="Ezra D."/>
            <person name="Gonzalez J."/>
            <person name="Henrissat B."/>
            <person name="Kuo A."/>
            <person name="Liang C."/>
            <person name="Lipzen A."/>
            <person name="Lutzoni F."/>
            <person name="Magnuson J."/>
            <person name="Mondo S."/>
            <person name="Nolan M."/>
            <person name="Ohm R."/>
            <person name="Pangilinan J."/>
            <person name="Park H.-J."/>
            <person name="Ramirez L."/>
            <person name="Alfaro M."/>
            <person name="Sun H."/>
            <person name="Tritt A."/>
            <person name="Yoshinaga Y."/>
            <person name="Zwiers L.-H."/>
            <person name="Turgeon B."/>
            <person name="Goodwin S."/>
            <person name="Spatafora J."/>
            <person name="Crous P."/>
            <person name="Grigoriev I."/>
        </authorList>
    </citation>
    <scope>NUCLEOTIDE SEQUENCE</scope>
    <source>
        <strain evidence="1">CBS 109.77</strain>
    </source>
</reference>
<dbReference type="Proteomes" id="UP000799757">
    <property type="component" value="Unassembled WGS sequence"/>
</dbReference>
<keyword evidence="2" id="KW-1185">Reference proteome</keyword>
<sequence>MPIRTLVDWTFSGARRVSNPDGSLAVDLPADTSIVDGPGAFQGQILPKAVIVGFSGPIVAPIAALPVGTTHVEFQRFHGRIVFQSKTNHRPGSSAPDKSILHSNLPFDFLLRSTSDSMKVAAFTVTSVRRDYTETYPVPGIFANDWHSADIIYDLDTLFLLLDGKAVSCHGFGRTAHIEAHDVPSPTLVIGGTELWNRFSGAIAHIKVELGIPGNLLALTNAARNTPQWFITTKLETLRPTFDLGNSIIDLQPEGSSWVQYYQYGALFFHYGIEQSAFEMHGQILEAWKTHHTTEDFGYLRSDEVSTNVLDVRASNFSNGTIYLSPIHPVAGISGQIWRDWSNEGLKVWGFPLTWRSDIPNGFVQPMENGSWYYKTGAQHAYGIKSATFLHAYNNTGGVYKWGFPISSQIQVEGLWNDPIPGSPTFPRIVYRQEFENGTFFWSQKTGAHAVAGDIRKAWLEQGGILNTLGLPNAEEMDNPDRRKPGSRLQGFEKGVIIAYKNPASVLLVKPFQIYLSYILTKGNDGGGQNDIYFTISISEYGRQIYQETHGYGHPSEAPFQDKNMLTWNAKFPPVLIPKPPSTNNIEGSPSQFTVTFDVKDDDDWPRGNDDDLGVVSGNVGIDNAWGQEPHLRGFLTQNRDHIKEMLWSAQPQG</sequence>
<dbReference type="EMBL" id="MU001871">
    <property type="protein sequence ID" value="KAF2795053.1"/>
    <property type="molecule type" value="Genomic_DNA"/>
</dbReference>
<evidence type="ECO:0000313" key="2">
    <source>
        <dbReference type="Proteomes" id="UP000799757"/>
    </source>
</evidence>
<gene>
    <name evidence="1" type="ORF">K505DRAFT_336397</name>
</gene>
<dbReference type="OrthoDB" id="3757590at2759"/>
<dbReference type="AlphaFoldDB" id="A0A6A6XG84"/>
<dbReference type="InterPro" id="IPR013207">
    <property type="entry name" value="LGFP"/>
</dbReference>
<accession>A0A6A6XG84</accession>
<proteinExistence type="predicted"/>
<evidence type="ECO:0000313" key="1">
    <source>
        <dbReference type="EMBL" id="KAF2795053.1"/>
    </source>
</evidence>